<keyword evidence="6" id="KW-1185">Reference proteome</keyword>
<protein>
    <submittedName>
        <fullName evidence="5">Glycosyl hydrolase family 16</fullName>
    </submittedName>
</protein>
<dbReference type="SUPFAM" id="SSF49899">
    <property type="entry name" value="Concanavalin A-like lectins/glucanases"/>
    <property type="match status" value="1"/>
</dbReference>
<dbReference type="EMBL" id="QKUF01000004">
    <property type="protein sequence ID" value="PZW32719.1"/>
    <property type="molecule type" value="Genomic_DNA"/>
</dbReference>
<dbReference type="Pfam" id="PF22184">
    <property type="entry name" value="CBM_56"/>
    <property type="match status" value="1"/>
</dbReference>
<evidence type="ECO:0000256" key="2">
    <source>
        <dbReference type="SAM" id="SignalP"/>
    </source>
</evidence>
<name>A0A326UAV7_THEHA</name>
<dbReference type="GO" id="GO:0005975">
    <property type="term" value="P:carbohydrate metabolic process"/>
    <property type="evidence" value="ECO:0007669"/>
    <property type="project" value="InterPro"/>
</dbReference>
<evidence type="ECO:0000256" key="1">
    <source>
        <dbReference type="ARBA" id="ARBA00006865"/>
    </source>
</evidence>
<evidence type="ECO:0000259" key="3">
    <source>
        <dbReference type="PROSITE" id="PS51762"/>
    </source>
</evidence>
<dbReference type="PANTHER" id="PTHR10963:SF55">
    <property type="entry name" value="GLYCOSIDE HYDROLASE FAMILY 16 PROTEIN"/>
    <property type="match status" value="1"/>
</dbReference>
<dbReference type="PROSITE" id="PS52005">
    <property type="entry name" value="CBM56"/>
    <property type="match status" value="1"/>
</dbReference>
<feature type="domain" description="GH16" evidence="3">
    <location>
        <begin position="21"/>
        <end position="309"/>
    </location>
</feature>
<gene>
    <name evidence="5" type="ORF">EI42_01811</name>
</gene>
<evidence type="ECO:0000313" key="5">
    <source>
        <dbReference type="EMBL" id="PZW32719.1"/>
    </source>
</evidence>
<dbReference type="InterPro" id="IPR013320">
    <property type="entry name" value="ConA-like_dom_sf"/>
</dbReference>
<dbReference type="Gene3D" id="2.60.120.200">
    <property type="match status" value="1"/>
</dbReference>
<dbReference type="AlphaFoldDB" id="A0A326UAV7"/>
<dbReference type="CDD" id="cd02182">
    <property type="entry name" value="GH16_Strep_laminarinase_like"/>
    <property type="match status" value="1"/>
</dbReference>
<dbReference type="GO" id="GO:0004553">
    <property type="term" value="F:hydrolase activity, hydrolyzing O-glycosyl compounds"/>
    <property type="evidence" value="ECO:0007669"/>
    <property type="project" value="InterPro"/>
</dbReference>
<dbReference type="Pfam" id="PF26113">
    <property type="entry name" value="GH16_XgeA"/>
    <property type="match status" value="1"/>
</dbReference>
<keyword evidence="5" id="KW-0378">Hydrolase</keyword>
<dbReference type="Proteomes" id="UP000248806">
    <property type="component" value="Unassembled WGS sequence"/>
</dbReference>
<dbReference type="OrthoDB" id="9809583at2"/>
<reference evidence="5 6" key="1">
    <citation type="submission" date="2018-06" db="EMBL/GenBank/DDBJ databases">
        <title>Genomic Encyclopedia of Archaeal and Bacterial Type Strains, Phase II (KMG-II): from individual species to whole genera.</title>
        <authorList>
            <person name="Goeker M."/>
        </authorList>
    </citation>
    <scope>NUCLEOTIDE SEQUENCE [LARGE SCALE GENOMIC DNA]</scope>
    <source>
        <strain evidence="5 6">ATCC BAA-1881</strain>
    </source>
</reference>
<comment type="caution">
    <text evidence="5">The sequence shown here is derived from an EMBL/GenBank/DDBJ whole genome shotgun (WGS) entry which is preliminary data.</text>
</comment>
<dbReference type="InterPro" id="IPR047569">
    <property type="entry name" value="CBM56"/>
</dbReference>
<feature type="signal peptide" evidence="2">
    <location>
        <begin position="1"/>
        <end position="32"/>
    </location>
</feature>
<evidence type="ECO:0000259" key="4">
    <source>
        <dbReference type="PROSITE" id="PS52005"/>
    </source>
</evidence>
<feature type="domain" description="CBM56" evidence="4">
    <location>
        <begin position="318"/>
        <end position="409"/>
    </location>
</feature>
<organism evidence="5 6">
    <name type="scientific">Thermosporothrix hazakensis</name>
    <dbReference type="NCBI Taxonomy" id="644383"/>
    <lineage>
        <taxon>Bacteria</taxon>
        <taxon>Bacillati</taxon>
        <taxon>Chloroflexota</taxon>
        <taxon>Ktedonobacteria</taxon>
        <taxon>Ktedonobacterales</taxon>
        <taxon>Thermosporotrichaceae</taxon>
        <taxon>Thermosporothrix</taxon>
    </lineage>
</organism>
<accession>A0A326UAV7</accession>
<comment type="similarity">
    <text evidence="1">Belongs to the glycosyl hydrolase 16 family.</text>
</comment>
<keyword evidence="2" id="KW-0732">Signal</keyword>
<dbReference type="InterPro" id="IPR050546">
    <property type="entry name" value="Glycosyl_Hydrlase_16"/>
</dbReference>
<sequence>MKRKVFAVLLAFCCISSIFLLQLGNKPAPAQAASWDLVWSDEFNGTAGSGVNTSNWLYDQGTGYGCSGCPANWGTGEVEVMTNSTRNVYQDGAGHLAIKPIRESNGTWTSGRIETQRTDFAAPAGGILAVEGSIQLPNVTGAGAAGYWPAFWMLGAPFRGNYLNWPGVGEIDIMENVNGLNTTWGTFHCGYYGGGPCNEPNGIGGQRNCSPTTCQASFHTYRIEYDRSVSPEVIRWYQDGVLFWQVEQNRSGMDDTTWRNALNHGFFIILNVAMGGGFPGAFGGGPTGSTVSGAPMLVDYVRVYTSKGSASTPTPPPSNCTDFKYGVDKTGSTTARPWFQPCGWTAGYVILHYTRPGLSQQNVYMHYNSGAGRWEYDVSGLSSGQTLQYSFTYQRNGLQYDTGWSSWTQS</sequence>
<dbReference type="RefSeq" id="WP_111321016.1">
    <property type="nucleotide sequence ID" value="NZ_BIFX01000002.1"/>
</dbReference>
<dbReference type="InterPro" id="IPR000757">
    <property type="entry name" value="Beta-glucanase-like"/>
</dbReference>
<proteinExistence type="inferred from homology"/>
<dbReference type="PANTHER" id="PTHR10963">
    <property type="entry name" value="GLYCOSYL HYDROLASE-RELATED"/>
    <property type="match status" value="1"/>
</dbReference>
<evidence type="ECO:0000313" key="6">
    <source>
        <dbReference type="Proteomes" id="UP000248806"/>
    </source>
</evidence>
<dbReference type="GO" id="GO:0030246">
    <property type="term" value="F:carbohydrate binding"/>
    <property type="evidence" value="ECO:0007669"/>
    <property type="project" value="UniProtKB-UniRule"/>
</dbReference>
<feature type="chain" id="PRO_5016326064" evidence="2">
    <location>
        <begin position="33"/>
        <end position="410"/>
    </location>
</feature>
<dbReference type="PROSITE" id="PS51762">
    <property type="entry name" value="GH16_2"/>
    <property type="match status" value="1"/>
</dbReference>